<comment type="caution">
    <text evidence="7">The sequence shown here is derived from an EMBL/GenBank/DDBJ whole genome shotgun (WGS) entry which is preliminary data.</text>
</comment>
<evidence type="ECO:0000313" key="7">
    <source>
        <dbReference type="EMBL" id="GLV56154.1"/>
    </source>
</evidence>
<gene>
    <name evidence="7" type="ORF">KDH_29970</name>
</gene>
<feature type="transmembrane region" description="Helical" evidence="6">
    <location>
        <begin position="337"/>
        <end position="357"/>
    </location>
</feature>
<feature type="transmembrane region" description="Helical" evidence="6">
    <location>
        <begin position="20"/>
        <end position="42"/>
    </location>
</feature>
<feature type="transmembrane region" description="Helical" evidence="6">
    <location>
        <begin position="235"/>
        <end position="258"/>
    </location>
</feature>
<keyword evidence="4 6" id="KW-1133">Transmembrane helix</keyword>
<dbReference type="InterPro" id="IPR002293">
    <property type="entry name" value="AA/rel_permease1"/>
</dbReference>
<feature type="transmembrane region" description="Helical" evidence="6">
    <location>
        <begin position="405"/>
        <end position="431"/>
    </location>
</feature>
<feature type="transmembrane region" description="Helical" evidence="6">
    <location>
        <begin position="80"/>
        <end position="106"/>
    </location>
</feature>
<evidence type="ECO:0000256" key="1">
    <source>
        <dbReference type="ARBA" id="ARBA00004651"/>
    </source>
</evidence>
<accession>A0ABQ6FRD8</accession>
<feature type="transmembrane region" description="Helical" evidence="6">
    <location>
        <begin position="289"/>
        <end position="316"/>
    </location>
</feature>
<evidence type="ECO:0000313" key="8">
    <source>
        <dbReference type="Proteomes" id="UP001344906"/>
    </source>
</evidence>
<evidence type="ECO:0000256" key="4">
    <source>
        <dbReference type="ARBA" id="ARBA00022989"/>
    </source>
</evidence>
<evidence type="ECO:0000256" key="6">
    <source>
        <dbReference type="SAM" id="Phobius"/>
    </source>
</evidence>
<reference evidence="7 8" key="1">
    <citation type="submission" date="2023-02" db="EMBL/GenBank/DDBJ databases">
        <title>Dictyobacter halimunensis sp. nov., a new member of the class Ktedonobacteria from forest soil in a geothermal area.</title>
        <authorList>
            <person name="Rachmania M.K."/>
            <person name="Ningsih F."/>
            <person name="Sakai Y."/>
            <person name="Yabe S."/>
            <person name="Yokota A."/>
            <person name="Sjamsuridzal W."/>
        </authorList>
    </citation>
    <scope>NUCLEOTIDE SEQUENCE [LARGE SCALE GENOMIC DNA]</scope>
    <source>
        <strain evidence="7 8">S3.2.2.5</strain>
    </source>
</reference>
<feature type="transmembrane region" description="Helical" evidence="6">
    <location>
        <begin position="437"/>
        <end position="458"/>
    </location>
</feature>
<dbReference type="Proteomes" id="UP001344906">
    <property type="component" value="Unassembled WGS sequence"/>
</dbReference>
<organism evidence="7 8">
    <name type="scientific">Dictyobacter halimunensis</name>
    <dbReference type="NCBI Taxonomy" id="3026934"/>
    <lineage>
        <taxon>Bacteria</taxon>
        <taxon>Bacillati</taxon>
        <taxon>Chloroflexota</taxon>
        <taxon>Ktedonobacteria</taxon>
        <taxon>Ktedonobacterales</taxon>
        <taxon>Dictyobacteraceae</taxon>
        <taxon>Dictyobacter</taxon>
    </lineage>
</organism>
<keyword evidence="5 6" id="KW-0472">Membrane</keyword>
<feature type="transmembrane region" description="Helical" evidence="6">
    <location>
        <begin position="155"/>
        <end position="176"/>
    </location>
</feature>
<dbReference type="PANTHER" id="PTHR42770:SF7">
    <property type="entry name" value="MEMBRANE PROTEIN"/>
    <property type="match status" value="1"/>
</dbReference>
<dbReference type="PANTHER" id="PTHR42770">
    <property type="entry name" value="AMINO ACID TRANSPORTER-RELATED"/>
    <property type="match status" value="1"/>
</dbReference>
<feature type="transmembrane region" description="Helical" evidence="6">
    <location>
        <begin position="196"/>
        <end position="215"/>
    </location>
</feature>
<sequence>MAQATSSHTEDHGKASLGPLLCWAVVFADIGSSIYYVPGILYSSVGKLAGFFVLLTMIVFVLLALKYAEVSSRFPEGGGVVSVAAQGIHSWAGALGGMFILVSYFLTAAISCQSAIQYLAVVFPALLPYTLYIAIGVILLLGILNWIGISESAKVSMVAALIAFGSSIAVLVVVFINVPLQQIGALFLSSLTSQPLTPVSLLVGFSGAFLAFSGLESISQLSPVMKTPRKKVISLALLLVVLSIGATSPLLTALSTLLQPAAARDEVLSTQLISLLGGHWGSSIIQHEVAISASLILIFAGNTAIIGAYHVFMALARMDFLPAIVLKRNRIRNSPHNSIALATSIPIVVLLIVRGQINTLGDMYAFGLLAAFSLTCLGLDVIRARERRARKSPARLQVRKPQGKLAALGGTLDFWAGIFTTFTVMLAWIISIFSKPLGTLFGGTVVLLGMSVAIVNSLRQGRVVVLPKPLETRMPNAVLAVLVGNEHNNERVIESAIKEVSDEAAERRSVIFLYLSKQKVNRAPSPFEIVDPYLEDGQAKDTFRLAQRLAGQNGVPSHFVYQLATSDVVEQVWRFAQPRDVVLPADLLSQVEDINPDRMRYELTPHGKVIHLVKNW</sequence>
<evidence type="ECO:0000256" key="2">
    <source>
        <dbReference type="ARBA" id="ARBA00022475"/>
    </source>
</evidence>
<evidence type="ECO:0008006" key="9">
    <source>
        <dbReference type="Google" id="ProtNLM"/>
    </source>
</evidence>
<evidence type="ECO:0000256" key="3">
    <source>
        <dbReference type="ARBA" id="ARBA00022692"/>
    </source>
</evidence>
<comment type="subcellular location">
    <subcellularLocation>
        <location evidence="1">Cell membrane</location>
        <topology evidence="1">Multi-pass membrane protein</topology>
    </subcellularLocation>
</comment>
<evidence type="ECO:0000256" key="5">
    <source>
        <dbReference type="ARBA" id="ARBA00023136"/>
    </source>
</evidence>
<feature type="transmembrane region" description="Helical" evidence="6">
    <location>
        <begin position="118"/>
        <end position="143"/>
    </location>
</feature>
<name>A0ABQ6FRD8_9CHLR</name>
<feature type="transmembrane region" description="Helical" evidence="6">
    <location>
        <begin position="48"/>
        <end position="68"/>
    </location>
</feature>
<dbReference type="Gene3D" id="1.20.1740.10">
    <property type="entry name" value="Amino acid/polyamine transporter I"/>
    <property type="match status" value="1"/>
</dbReference>
<proteinExistence type="predicted"/>
<dbReference type="InterPro" id="IPR050367">
    <property type="entry name" value="APC_superfamily"/>
</dbReference>
<keyword evidence="8" id="KW-1185">Reference proteome</keyword>
<keyword evidence="3 6" id="KW-0812">Transmembrane</keyword>
<protein>
    <recommendedName>
        <fullName evidence="9">Amino acid permease</fullName>
    </recommendedName>
</protein>
<keyword evidence="2" id="KW-1003">Cell membrane</keyword>
<dbReference type="Pfam" id="PF13520">
    <property type="entry name" value="AA_permease_2"/>
    <property type="match status" value="1"/>
</dbReference>
<dbReference type="EMBL" id="BSRI01000002">
    <property type="protein sequence ID" value="GLV56154.1"/>
    <property type="molecule type" value="Genomic_DNA"/>
</dbReference>
<dbReference type="RefSeq" id="WP_338251202.1">
    <property type="nucleotide sequence ID" value="NZ_BSRI01000002.1"/>
</dbReference>
<feature type="transmembrane region" description="Helical" evidence="6">
    <location>
        <begin position="363"/>
        <end position="384"/>
    </location>
</feature>